<sequence>MYIVVKFPEENNIVAVVPQSWCDGENVCYWPPYPTMEHVKKASQNREEPDIFTWTQHSAVILKSKDSYEKAHAFMVRAKKGQSLDTEPEDGERRRKRKNNLKYSLDDDDDDVDGGNDDDSIYPPRTLTPKSLAVNPMYLGQQSGGSLRSFSAQSQLGNSRSGQQSGGPGLRFLQDTPAQDFHRLILQHLRKISAEVKELKEQVTRNTVILQSLQSGVNMDISLPPGIVLPLEDNNMLQELEDRLGQSPELTETLVAFFASRGGKSVRDGVRRIMVGLFTNTLANVINWTGAGQKVAFKSLQLKHIVHRAVRKNPITGGTTEEALQAEVSRFLKGASDRLGGWRLRRRREREDEHLQRTGRIIKEEEE</sequence>
<evidence type="ECO:0000256" key="1">
    <source>
        <dbReference type="SAM" id="MobiDB-lite"/>
    </source>
</evidence>
<keyword evidence="4" id="KW-1185">Reference proteome</keyword>
<proteinExistence type="predicted"/>
<dbReference type="PANTHER" id="PTHR34153:SF2">
    <property type="entry name" value="SI:CH211-262H13.3-RELATED"/>
    <property type="match status" value="1"/>
</dbReference>
<dbReference type="InterPro" id="IPR032071">
    <property type="entry name" value="DUF4806"/>
</dbReference>
<feature type="compositionally biased region" description="Acidic residues" evidence="1">
    <location>
        <begin position="106"/>
        <end position="120"/>
    </location>
</feature>
<feature type="region of interest" description="Disordered" evidence="1">
    <location>
        <begin position="79"/>
        <end position="170"/>
    </location>
</feature>
<dbReference type="Proteomes" id="UP001152622">
    <property type="component" value="Chromosome 8"/>
</dbReference>
<dbReference type="Pfam" id="PF16064">
    <property type="entry name" value="DUF4806"/>
    <property type="match status" value="1"/>
</dbReference>
<name>A0A9Q1ITC8_SYNKA</name>
<feature type="compositionally biased region" description="Polar residues" evidence="1">
    <location>
        <begin position="140"/>
        <end position="163"/>
    </location>
</feature>
<organism evidence="3 4">
    <name type="scientific">Synaphobranchus kaupii</name>
    <name type="common">Kaup's arrowtooth eel</name>
    <dbReference type="NCBI Taxonomy" id="118154"/>
    <lineage>
        <taxon>Eukaryota</taxon>
        <taxon>Metazoa</taxon>
        <taxon>Chordata</taxon>
        <taxon>Craniata</taxon>
        <taxon>Vertebrata</taxon>
        <taxon>Euteleostomi</taxon>
        <taxon>Actinopterygii</taxon>
        <taxon>Neopterygii</taxon>
        <taxon>Teleostei</taxon>
        <taxon>Anguilliformes</taxon>
        <taxon>Synaphobranchidae</taxon>
        <taxon>Synaphobranchus</taxon>
    </lineage>
</organism>
<comment type="caution">
    <text evidence="3">The sequence shown here is derived from an EMBL/GenBank/DDBJ whole genome shotgun (WGS) entry which is preliminary data.</text>
</comment>
<feature type="domain" description="DUF4806" evidence="2">
    <location>
        <begin position="225"/>
        <end position="301"/>
    </location>
</feature>
<protein>
    <recommendedName>
        <fullName evidence="2">DUF4806 domain-containing protein</fullName>
    </recommendedName>
</protein>
<dbReference type="AlphaFoldDB" id="A0A9Q1ITC8"/>
<evidence type="ECO:0000313" key="4">
    <source>
        <dbReference type="Proteomes" id="UP001152622"/>
    </source>
</evidence>
<accession>A0A9Q1ITC8</accession>
<evidence type="ECO:0000313" key="3">
    <source>
        <dbReference type="EMBL" id="KAJ8351641.1"/>
    </source>
</evidence>
<evidence type="ECO:0000259" key="2">
    <source>
        <dbReference type="Pfam" id="PF16064"/>
    </source>
</evidence>
<gene>
    <name evidence="3" type="ORF">SKAU_G00231170</name>
</gene>
<dbReference type="PANTHER" id="PTHR34153">
    <property type="entry name" value="SI:CH211-262H13.3-RELATED-RELATED"/>
    <property type="match status" value="1"/>
</dbReference>
<dbReference type="EMBL" id="JAINUF010000008">
    <property type="protein sequence ID" value="KAJ8351641.1"/>
    <property type="molecule type" value="Genomic_DNA"/>
</dbReference>
<dbReference type="OrthoDB" id="8785518at2759"/>
<reference evidence="3" key="1">
    <citation type="journal article" date="2023" name="Science">
        <title>Genome structures resolve the early diversification of teleost fishes.</title>
        <authorList>
            <person name="Parey E."/>
            <person name="Louis A."/>
            <person name="Montfort J."/>
            <person name="Bouchez O."/>
            <person name="Roques C."/>
            <person name="Iampietro C."/>
            <person name="Lluch J."/>
            <person name="Castinel A."/>
            <person name="Donnadieu C."/>
            <person name="Desvignes T."/>
            <person name="Floi Bucao C."/>
            <person name="Jouanno E."/>
            <person name="Wen M."/>
            <person name="Mejri S."/>
            <person name="Dirks R."/>
            <person name="Jansen H."/>
            <person name="Henkel C."/>
            <person name="Chen W.J."/>
            <person name="Zahm M."/>
            <person name="Cabau C."/>
            <person name="Klopp C."/>
            <person name="Thompson A.W."/>
            <person name="Robinson-Rechavi M."/>
            <person name="Braasch I."/>
            <person name="Lecointre G."/>
            <person name="Bobe J."/>
            <person name="Postlethwait J.H."/>
            <person name="Berthelot C."/>
            <person name="Roest Crollius H."/>
            <person name="Guiguen Y."/>
        </authorList>
    </citation>
    <scope>NUCLEOTIDE SEQUENCE</scope>
    <source>
        <strain evidence="3">WJC10195</strain>
    </source>
</reference>